<dbReference type="SMART" id="SM00733">
    <property type="entry name" value="Mterf"/>
    <property type="match status" value="7"/>
</dbReference>
<dbReference type="GO" id="GO:0006353">
    <property type="term" value="P:DNA-templated transcription termination"/>
    <property type="evidence" value="ECO:0007669"/>
    <property type="project" value="UniProtKB-KW"/>
</dbReference>
<dbReference type="PANTHER" id="PTHR13068">
    <property type="entry name" value="CGI-12 PROTEIN-RELATED"/>
    <property type="match status" value="1"/>
</dbReference>
<gene>
    <name evidence="4" type="ORF">FEM48_Zijuj03G0042600</name>
</gene>
<evidence type="ECO:0000256" key="3">
    <source>
        <dbReference type="ARBA" id="ARBA00022946"/>
    </source>
</evidence>
<organism evidence="4 5">
    <name type="scientific">Ziziphus jujuba var. spinosa</name>
    <dbReference type="NCBI Taxonomy" id="714518"/>
    <lineage>
        <taxon>Eukaryota</taxon>
        <taxon>Viridiplantae</taxon>
        <taxon>Streptophyta</taxon>
        <taxon>Embryophyta</taxon>
        <taxon>Tracheophyta</taxon>
        <taxon>Spermatophyta</taxon>
        <taxon>Magnoliopsida</taxon>
        <taxon>eudicotyledons</taxon>
        <taxon>Gunneridae</taxon>
        <taxon>Pentapetalae</taxon>
        <taxon>rosids</taxon>
        <taxon>fabids</taxon>
        <taxon>Rosales</taxon>
        <taxon>Rhamnaceae</taxon>
        <taxon>Paliureae</taxon>
        <taxon>Ziziphus</taxon>
    </lineage>
</organism>
<keyword evidence="2" id="KW-0806">Transcription termination</keyword>
<proteinExistence type="inferred from homology"/>
<dbReference type="GO" id="GO:0003676">
    <property type="term" value="F:nucleic acid binding"/>
    <property type="evidence" value="ECO:0007669"/>
    <property type="project" value="InterPro"/>
</dbReference>
<keyword evidence="2" id="KW-0805">Transcription regulation</keyword>
<evidence type="ECO:0000256" key="2">
    <source>
        <dbReference type="ARBA" id="ARBA00022472"/>
    </source>
</evidence>
<dbReference type="Pfam" id="PF02536">
    <property type="entry name" value="mTERF"/>
    <property type="match status" value="2"/>
</dbReference>
<dbReference type="Proteomes" id="UP000813462">
    <property type="component" value="Unassembled WGS sequence"/>
</dbReference>
<dbReference type="Gene3D" id="1.25.70.10">
    <property type="entry name" value="Transcription termination factor 3, mitochondrial"/>
    <property type="match status" value="1"/>
</dbReference>
<protein>
    <recommendedName>
        <fullName evidence="6">Transcription termination factor MTERF5, chloroplastic-like</fullName>
    </recommendedName>
</protein>
<evidence type="ECO:0000313" key="5">
    <source>
        <dbReference type="Proteomes" id="UP000813462"/>
    </source>
</evidence>
<accession>A0A978VN46</accession>
<sequence>MSFLMSRYESLLIQRIVEAAEAALRKINRRVPLHVAKYPVGIEDRFVESEPLIDVGTGKNDQQQPDLVPPIANSKWRLVAMQLKNLLSLLQKRFFKTSTILSATSSIPSSSFTALSAPKTLQVDKSNAQNPQSVLSFLKSYKFDDTHIAKLISQRPSLLQSKILTNLSPKFQFLVENGFSGELLPKLIVSNSRILYRSLDSKIKPMYELLKKFLETEERVVASVMRASWMLTSDTTPLVPNMELLIREGVPEKRVIHLLLSHPRTFMHKVERMIVCIQTAKELGFQPSCATFTEAVRIIVSMTDSTWKKKMETFKDLGWSEDDIIYAFTRCPVCLAFSEVKIRKAMDFYVKTMKLELEDIISIPMLLCFSIDRRIRPRYHVLKVLVSKELIKHDNKPGWVFRQSETAFLDNYVFKYAGEVPNLLEVYNAAKTKAI</sequence>
<comment type="similarity">
    <text evidence="1">Belongs to the mTERF family.</text>
</comment>
<evidence type="ECO:0000256" key="1">
    <source>
        <dbReference type="ARBA" id="ARBA00007692"/>
    </source>
</evidence>
<dbReference type="InterPro" id="IPR003690">
    <property type="entry name" value="MTERF"/>
</dbReference>
<keyword evidence="2" id="KW-0804">Transcription</keyword>
<dbReference type="InterPro" id="IPR038538">
    <property type="entry name" value="MTERF_sf"/>
</dbReference>
<reference evidence="4" key="1">
    <citation type="journal article" date="2021" name="Front. Plant Sci.">
        <title>Chromosome-Scale Genome Assembly for Chinese Sour Jujube and Insights Into Its Genome Evolution and Domestication Signature.</title>
        <authorList>
            <person name="Shen L.-Y."/>
            <person name="Luo H."/>
            <person name="Wang X.-L."/>
            <person name="Wang X.-M."/>
            <person name="Qiu X.-J."/>
            <person name="Liu H."/>
            <person name="Zhou S.-S."/>
            <person name="Jia K.-H."/>
            <person name="Nie S."/>
            <person name="Bao Y.-T."/>
            <person name="Zhang R.-G."/>
            <person name="Yun Q.-Z."/>
            <person name="Chai Y.-H."/>
            <person name="Lu J.-Y."/>
            <person name="Li Y."/>
            <person name="Zhao S.-W."/>
            <person name="Mao J.-F."/>
            <person name="Jia S.-G."/>
            <person name="Mao Y.-M."/>
        </authorList>
    </citation>
    <scope>NUCLEOTIDE SEQUENCE</scope>
    <source>
        <strain evidence="4">AT0</strain>
        <tissue evidence="4">Leaf</tissue>
    </source>
</reference>
<name>A0A978VN46_ZIZJJ</name>
<dbReference type="FunFam" id="1.25.70.10:FF:000001">
    <property type="entry name" value="Mitochondrial transcription termination factor-like"/>
    <property type="match status" value="1"/>
</dbReference>
<evidence type="ECO:0008006" key="6">
    <source>
        <dbReference type="Google" id="ProtNLM"/>
    </source>
</evidence>
<dbReference type="PANTHER" id="PTHR13068:SF31">
    <property type="entry name" value="TRANSCRIPTION TERMINATION FACTOR MTERF2, CHLOROPLASTIC-LIKE"/>
    <property type="match status" value="1"/>
</dbReference>
<dbReference type="EMBL" id="JAEACU010000003">
    <property type="protein sequence ID" value="KAH7536971.1"/>
    <property type="molecule type" value="Genomic_DNA"/>
</dbReference>
<evidence type="ECO:0000313" key="4">
    <source>
        <dbReference type="EMBL" id="KAH7536971.1"/>
    </source>
</evidence>
<dbReference type="AlphaFoldDB" id="A0A978VN46"/>
<comment type="caution">
    <text evidence="4">The sequence shown here is derived from an EMBL/GenBank/DDBJ whole genome shotgun (WGS) entry which is preliminary data.</text>
</comment>
<keyword evidence="3" id="KW-0809">Transit peptide</keyword>